<feature type="domain" description="Nucleoplasmin-like" evidence="2">
    <location>
        <begin position="7"/>
        <end position="98"/>
    </location>
</feature>
<dbReference type="KEGG" id="cci:CC1G_09759"/>
<evidence type="ECO:0000313" key="4">
    <source>
        <dbReference type="Proteomes" id="UP000001861"/>
    </source>
</evidence>
<proteinExistence type="predicted"/>
<feature type="compositionally biased region" description="Basic residues" evidence="1">
    <location>
        <begin position="175"/>
        <end position="185"/>
    </location>
</feature>
<dbReference type="InterPro" id="IPR041232">
    <property type="entry name" value="NPL"/>
</dbReference>
<dbReference type="InParanoid" id="A8PE21"/>
<comment type="caution">
    <text evidence="3">The sequence shown here is derived from an EMBL/GenBank/DDBJ whole genome shotgun (WGS) entry which is preliminary data.</text>
</comment>
<feature type="region of interest" description="Disordered" evidence="1">
    <location>
        <begin position="102"/>
        <end position="185"/>
    </location>
</feature>
<accession>A8PE21</accession>
<dbReference type="GeneID" id="6017360"/>
<name>A8PE21_COPC7</name>
<reference evidence="3 4" key="1">
    <citation type="journal article" date="2010" name="Proc. Natl. Acad. Sci. U.S.A.">
        <title>Insights into evolution of multicellular fungi from the assembled chromosomes of the mushroom Coprinopsis cinerea (Coprinus cinereus).</title>
        <authorList>
            <person name="Stajich J.E."/>
            <person name="Wilke S.K."/>
            <person name="Ahren D."/>
            <person name="Au C.H."/>
            <person name="Birren B.W."/>
            <person name="Borodovsky M."/>
            <person name="Burns C."/>
            <person name="Canback B."/>
            <person name="Casselton L.A."/>
            <person name="Cheng C.K."/>
            <person name="Deng J."/>
            <person name="Dietrich F.S."/>
            <person name="Fargo D.C."/>
            <person name="Farman M.L."/>
            <person name="Gathman A.C."/>
            <person name="Goldberg J."/>
            <person name="Guigo R."/>
            <person name="Hoegger P.J."/>
            <person name="Hooker J.B."/>
            <person name="Huggins A."/>
            <person name="James T.Y."/>
            <person name="Kamada T."/>
            <person name="Kilaru S."/>
            <person name="Kodira C."/>
            <person name="Kues U."/>
            <person name="Kupfer D."/>
            <person name="Kwan H.S."/>
            <person name="Lomsadze A."/>
            <person name="Li W."/>
            <person name="Lilly W.W."/>
            <person name="Ma L.J."/>
            <person name="Mackey A.J."/>
            <person name="Manning G."/>
            <person name="Martin F."/>
            <person name="Muraguchi H."/>
            <person name="Natvig D.O."/>
            <person name="Palmerini H."/>
            <person name="Ramesh M.A."/>
            <person name="Rehmeyer C.J."/>
            <person name="Roe B.A."/>
            <person name="Shenoy N."/>
            <person name="Stanke M."/>
            <person name="Ter-Hovhannisyan V."/>
            <person name="Tunlid A."/>
            <person name="Velagapudi R."/>
            <person name="Vision T.J."/>
            <person name="Zeng Q."/>
            <person name="Zolan M.E."/>
            <person name="Pukkila P.J."/>
        </authorList>
    </citation>
    <scope>NUCLEOTIDE SEQUENCE [LARGE SCALE GENOMIC DNA]</scope>
    <source>
        <strain evidence="4">Okayama-7 / 130 / ATCC MYA-4618 / FGSC 9003</strain>
    </source>
</reference>
<organism evidence="3 4">
    <name type="scientific">Coprinopsis cinerea (strain Okayama-7 / 130 / ATCC MYA-4618 / FGSC 9003)</name>
    <name type="common">Inky cap fungus</name>
    <name type="synonym">Hormographiella aspergillata</name>
    <dbReference type="NCBI Taxonomy" id="240176"/>
    <lineage>
        <taxon>Eukaryota</taxon>
        <taxon>Fungi</taxon>
        <taxon>Dikarya</taxon>
        <taxon>Basidiomycota</taxon>
        <taxon>Agaricomycotina</taxon>
        <taxon>Agaricomycetes</taxon>
        <taxon>Agaricomycetidae</taxon>
        <taxon>Agaricales</taxon>
        <taxon>Agaricineae</taxon>
        <taxon>Psathyrellaceae</taxon>
        <taxon>Coprinopsis</taxon>
    </lineage>
</organism>
<dbReference type="VEuPathDB" id="FungiDB:CC1G_09759"/>
<protein>
    <recommendedName>
        <fullName evidence="2">Nucleoplasmin-like domain-containing protein</fullName>
    </recommendedName>
</protein>
<evidence type="ECO:0000256" key="1">
    <source>
        <dbReference type="SAM" id="MobiDB-lite"/>
    </source>
</evidence>
<dbReference type="EMBL" id="AACS02000007">
    <property type="protein sequence ID" value="EAU81117.1"/>
    <property type="molecule type" value="Genomic_DNA"/>
</dbReference>
<dbReference type="AlphaFoldDB" id="A8PE21"/>
<dbReference type="RefSeq" id="XP_001840708.1">
    <property type="nucleotide sequence ID" value="XM_001840656.1"/>
</dbReference>
<sequence length="185" mass="19802">MSHRACWTKRLAPNQLTTVIATHRIQIQSVSLTREADSTRTSLIFRFPMPSGEVGEAVVANVVRYLEDQFPLNIDLEPPNTYSFLVDGPNTLDLFGSYDTSMKATVPEPPQKAKGKGKGKAKVQSTEVAESDTVPPSTKGKGKAQAPTPAASAAAKLEATDSVASVKSSETATGTKKRTRATLKK</sequence>
<gene>
    <name evidence="3" type="ORF">CC1G_09759</name>
</gene>
<keyword evidence="4" id="KW-1185">Reference proteome</keyword>
<dbReference type="Proteomes" id="UP000001861">
    <property type="component" value="Unassembled WGS sequence"/>
</dbReference>
<feature type="compositionally biased region" description="Low complexity" evidence="1">
    <location>
        <begin position="143"/>
        <end position="157"/>
    </location>
</feature>
<evidence type="ECO:0000313" key="3">
    <source>
        <dbReference type="EMBL" id="EAU81117.1"/>
    </source>
</evidence>
<evidence type="ECO:0000259" key="2">
    <source>
        <dbReference type="Pfam" id="PF17800"/>
    </source>
</evidence>
<dbReference type="Pfam" id="PF17800">
    <property type="entry name" value="NPL"/>
    <property type="match status" value="1"/>
</dbReference>